<organism evidence="2 3">
    <name type="scientific">Cohnella abietis</name>
    <dbReference type="NCBI Taxonomy" id="2507935"/>
    <lineage>
        <taxon>Bacteria</taxon>
        <taxon>Bacillati</taxon>
        <taxon>Bacillota</taxon>
        <taxon>Bacilli</taxon>
        <taxon>Bacillales</taxon>
        <taxon>Paenibacillaceae</taxon>
        <taxon>Cohnella</taxon>
    </lineage>
</organism>
<accession>A0A3T1CZG8</accession>
<dbReference type="Gene3D" id="1.10.10.2840">
    <property type="entry name" value="PucR C-terminal helix-turn-helix domain"/>
    <property type="match status" value="1"/>
</dbReference>
<sequence>MNALSEFSHKLQQATLKATDMPTILRIVHEYSSLQVIYHSIVEPSLFIADTLDSSDSSGSSSFNETLEQFGSTIDSLPGSARRRLKVTLPDGRNVLSQPIVGLGQVLSYIGLVLPPQNQQIVSEIYIALLLEYASKTAEQILLRKLFLDDRSSDGYSRLIQDILFGEVSHEDQMLAQIGLPALSDGKYLFVSGIVVLERPEYSDEHQSVKMLNQDVVMLLRSLLSTHGIYNLLLLHHNVIHLLCIRETFANTEAQWEKVKQALRKVIELLKKSNRLRPGNNLQLHAGFGHMKTRLRDAAQSYREALDVVSVTRLLARTSMSAFYEDMGIYQMLKSIGNTSQLIQFVQYHLGSLLAHDQQNDTPLLQTLDQYLSCMGAKQETAEKLFIHRQTLYHRLDKLKELLGSNYLNAERRLCLEVAIRAYDLVKDEMNESTSGEGLAH</sequence>
<dbReference type="Proteomes" id="UP000289856">
    <property type="component" value="Chromosome"/>
</dbReference>
<dbReference type="PANTHER" id="PTHR33744:SF1">
    <property type="entry name" value="DNA-BINDING TRANSCRIPTIONAL ACTIVATOR ADER"/>
    <property type="match status" value="1"/>
</dbReference>
<dbReference type="KEGG" id="cohn:KCTCHS21_06350"/>
<dbReference type="InterPro" id="IPR025736">
    <property type="entry name" value="PucR_C-HTH_dom"/>
</dbReference>
<dbReference type="EMBL" id="AP019400">
    <property type="protein sequence ID" value="BBI31236.1"/>
    <property type="molecule type" value="Genomic_DNA"/>
</dbReference>
<dbReference type="InterPro" id="IPR042070">
    <property type="entry name" value="PucR_C-HTH_sf"/>
</dbReference>
<dbReference type="AlphaFoldDB" id="A0A3T1CZG8"/>
<name>A0A3T1CZG8_9BACL</name>
<evidence type="ECO:0000313" key="2">
    <source>
        <dbReference type="EMBL" id="BBI31236.1"/>
    </source>
</evidence>
<protein>
    <recommendedName>
        <fullName evidence="1">PucR C-terminal helix-turn-helix domain-containing protein</fullName>
    </recommendedName>
</protein>
<dbReference type="PANTHER" id="PTHR33744">
    <property type="entry name" value="CARBOHYDRATE DIACID REGULATOR"/>
    <property type="match status" value="1"/>
</dbReference>
<reference evidence="2 3" key="1">
    <citation type="submission" date="2019-01" db="EMBL/GenBank/DDBJ databases">
        <title>Complete genome sequence of Cohnella hallensis HS21 isolated from Korean fir (Abies koreana) rhizospheric soil.</title>
        <authorList>
            <person name="Jiang L."/>
            <person name="Kang S.W."/>
            <person name="Kim S."/>
            <person name="Jung J."/>
            <person name="Kim C.Y."/>
            <person name="Kim D.H."/>
            <person name="Kim S.W."/>
            <person name="Lee J."/>
        </authorList>
    </citation>
    <scope>NUCLEOTIDE SEQUENCE [LARGE SCALE GENOMIC DNA]</scope>
    <source>
        <strain evidence="2 3">HS21</strain>
    </source>
</reference>
<keyword evidence="3" id="KW-1185">Reference proteome</keyword>
<proteinExistence type="predicted"/>
<evidence type="ECO:0000259" key="1">
    <source>
        <dbReference type="Pfam" id="PF13556"/>
    </source>
</evidence>
<evidence type="ECO:0000313" key="3">
    <source>
        <dbReference type="Proteomes" id="UP000289856"/>
    </source>
</evidence>
<dbReference type="Pfam" id="PF13556">
    <property type="entry name" value="HTH_30"/>
    <property type="match status" value="1"/>
</dbReference>
<feature type="domain" description="PucR C-terminal helix-turn-helix" evidence="1">
    <location>
        <begin position="364"/>
        <end position="422"/>
    </location>
</feature>
<dbReference type="InterPro" id="IPR051448">
    <property type="entry name" value="CdaR-like_regulators"/>
</dbReference>
<gene>
    <name evidence="2" type="ORF">KCTCHS21_06350</name>
</gene>